<reference evidence="2 3" key="1">
    <citation type="submission" date="2023-01" db="EMBL/GenBank/DDBJ databases">
        <title>Analysis of 21 Apiospora genomes using comparative genomics revels a genus with tremendous synthesis potential of carbohydrate active enzymes and secondary metabolites.</title>
        <authorList>
            <person name="Sorensen T."/>
        </authorList>
    </citation>
    <scope>NUCLEOTIDE SEQUENCE [LARGE SCALE GENOMIC DNA]</scope>
    <source>
        <strain evidence="2 3">CBS 114990</strain>
    </source>
</reference>
<dbReference type="EMBL" id="JAQQWN010000008">
    <property type="protein sequence ID" value="KAK8071366.1"/>
    <property type="molecule type" value="Genomic_DNA"/>
</dbReference>
<gene>
    <name evidence="2" type="ORF">PG997_011569</name>
</gene>
<name>A0ABR1VJF1_9PEZI</name>
<evidence type="ECO:0000256" key="1">
    <source>
        <dbReference type="SAM" id="SignalP"/>
    </source>
</evidence>
<accession>A0ABR1VJF1</accession>
<comment type="caution">
    <text evidence="2">The sequence shown here is derived from an EMBL/GenBank/DDBJ whole genome shotgun (WGS) entry which is preliminary data.</text>
</comment>
<feature type="signal peptide" evidence="1">
    <location>
        <begin position="1"/>
        <end position="19"/>
    </location>
</feature>
<feature type="chain" id="PRO_5046931970" evidence="1">
    <location>
        <begin position="20"/>
        <end position="189"/>
    </location>
</feature>
<organism evidence="2 3">
    <name type="scientific">Apiospora hydei</name>
    <dbReference type="NCBI Taxonomy" id="1337664"/>
    <lineage>
        <taxon>Eukaryota</taxon>
        <taxon>Fungi</taxon>
        <taxon>Dikarya</taxon>
        <taxon>Ascomycota</taxon>
        <taxon>Pezizomycotina</taxon>
        <taxon>Sordariomycetes</taxon>
        <taxon>Xylariomycetidae</taxon>
        <taxon>Amphisphaeriales</taxon>
        <taxon>Apiosporaceae</taxon>
        <taxon>Apiospora</taxon>
    </lineage>
</organism>
<evidence type="ECO:0000313" key="3">
    <source>
        <dbReference type="Proteomes" id="UP001433268"/>
    </source>
</evidence>
<protein>
    <submittedName>
        <fullName evidence="2">Uncharacterized protein</fullName>
    </submittedName>
</protein>
<dbReference type="RefSeq" id="XP_066665174.1">
    <property type="nucleotide sequence ID" value="XM_066815884.1"/>
</dbReference>
<dbReference type="GeneID" id="92048944"/>
<keyword evidence="1" id="KW-0732">Signal</keyword>
<keyword evidence="3" id="KW-1185">Reference proteome</keyword>
<proteinExistence type="predicted"/>
<dbReference type="Proteomes" id="UP001433268">
    <property type="component" value="Unassembled WGS sequence"/>
</dbReference>
<sequence>MLLLSICFLSAVGVGVVIIVDVDDGVEVEVVDVVVLSGVVIDVLDVDIVVFSSGVDIFRVDVVVVFSNGVDVTLSVDLVFRVDTVVAFINAFDVIIGVDTGLDDVFNVAFGVGVNVRVVVRVTGSGQPIRLNTLVSNAASTVARHGPGVNVGFAVTAHTPVVALSTLDQRGSLGHRCVSAARLQGDVDT</sequence>
<evidence type="ECO:0000313" key="2">
    <source>
        <dbReference type="EMBL" id="KAK8071366.1"/>
    </source>
</evidence>